<gene>
    <name evidence="1" type="ORF">ENP94_05710</name>
    <name evidence="2" type="ORF">ENS16_00745</name>
</gene>
<evidence type="ECO:0000313" key="2">
    <source>
        <dbReference type="EMBL" id="HFJ53206.1"/>
    </source>
</evidence>
<dbReference type="EMBL" id="DSLG01000007">
    <property type="protein sequence ID" value="HEA87491.1"/>
    <property type="molecule type" value="Genomic_DNA"/>
</dbReference>
<comment type="caution">
    <text evidence="1">The sequence shown here is derived from an EMBL/GenBank/DDBJ whole genome shotgun (WGS) entry which is preliminary data.</text>
</comment>
<name>A0A7C1T1L7_UNCW3</name>
<dbReference type="EMBL" id="DSTU01000001">
    <property type="protein sequence ID" value="HFJ53206.1"/>
    <property type="molecule type" value="Genomic_DNA"/>
</dbReference>
<sequence length="165" mass="18644">MNLTAPYWKATVLAVSAPDTTAVEPPPEFTEVTVLQLHSMGYLTPEESYAEAAAQGYGVEYETDGLDKKSWINVAKLGNWYQVQYGSATGRNPLPGQLGLGCRSYYNGILLEDWPEPGQFYETKGWYTSHYHNYLAPAGDGVQVGRHHWGNRNQPQYTEVRRRWP</sequence>
<accession>A0A7C1T1L7</accession>
<dbReference type="AlphaFoldDB" id="A0A7C1T1L7"/>
<evidence type="ECO:0000313" key="1">
    <source>
        <dbReference type="EMBL" id="HEA87491.1"/>
    </source>
</evidence>
<organism evidence="1">
    <name type="scientific">candidate division WOR-3 bacterium</name>
    <dbReference type="NCBI Taxonomy" id="2052148"/>
    <lineage>
        <taxon>Bacteria</taxon>
        <taxon>Bacteria division WOR-3</taxon>
    </lineage>
</organism>
<proteinExistence type="predicted"/>
<protein>
    <submittedName>
        <fullName evidence="1">Uncharacterized protein</fullName>
    </submittedName>
</protein>
<reference evidence="1" key="1">
    <citation type="journal article" date="2020" name="mSystems">
        <title>Genome- and Community-Level Interaction Insights into Carbon Utilization and Element Cycling Functions of Hydrothermarchaeota in Hydrothermal Sediment.</title>
        <authorList>
            <person name="Zhou Z."/>
            <person name="Liu Y."/>
            <person name="Xu W."/>
            <person name="Pan J."/>
            <person name="Luo Z.H."/>
            <person name="Li M."/>
        </authorList>
    </citation>
    <scope>NUCLEOTIDE SEQUENCE [LARGE SCALE GENOMIC DNA]</scope>
    <source>
        <strain evidence="1">SpSt-265</strain>
        <strain evidence="2">SpSt-465</strain>
    </source>
</reference>